<organism evidence="2 3">
    <name type="scientific">Bemisia tabaci</name>
    <name type="common">Sweetpotato whitefly</name>
    <name type="synonym">Aleurodes tabaci</name>
    <dbReference type="NCBI Taxonomy" id="7038"/>
    <lineage>
        <taxon>Eukaryota</taxon>
        <taxon>Metazoa</taxon>
        <taxon>Ecdysozoa</taxon>
        <taxon>Arthropoda</taxon>
        <taxon>Hexapoda</taxon>
        <taxon>Insecta</taxon>
        <taxon>Pterygota</taxon>
        <taxon>Neoptera</taxon>
        <taxon>Paraneoptera</taxon>
        <taxon>Hemiptera</taxon>
        <taxon>Sternorrhyncha</taxon>
        <taxon>Aleyrodoidea</taxon>
        <taxon>Aleyrodidae</taxon>
        <taxon>Aleyrodinae</taxon>
        <taxon>Bemisia</taxon>
    </lineage>
</organism>
<evidence type="ECO:0000313" key="2">
    <source>
        <dbReference type="EMBL" id="CAH0383646.1"/>
    </source>
</evidence>
<reference evidence="2" key="1">
    <citation type="submission" date="2021-12" db="EMBL/GenBank/DDBJ databases">
        <authorList>
            <person name="King R."/>
        </authorList>
    </citation>
    <scope>NUCLEOTIDE SEQUENCE</scope>
</reference>
<sequence>MEYRWESATSLVFNVCREIADRTELRLFYIVELDSDPSLKQIPQSFHDISIQTISISHQSEISGSVLTEHSKNMIFSVDDIGHKAIICLPDGCTRYDPFTENLISYQHRDRTDDAFFEFSWKNMHKKPLKILADFSQSKPLKVSARPTWSSWYIFQEIVLSHQRALLTSHVPGDRLFEGLGKVPAFIQTFEQDKLETLSLLDELNYSQELKGRLTDNLRFYVNYISNVIFSDERCIDALNETESPSEIFPAVKEIFGDLLEEAEENVRSMAEADSLLLSLPSSFASKENLRVKHLFKNQWVEYHLMDEYIMTHPVIILFLKNSFYFEKYNQMITRFLESGIARRILEAGGAGFLDTERLEVSTVDELDKAPRAFTVINDLQSAFIGLIIGLFLSFLAFVGEICVDFCRHSGAVKYLMRLKISLLKKI</sequence>
<keyword evidence="1" id="KW-1133">Transmembrane helix</keyword>
<dbReference type="Proteomes" id="UP001152759">
    <property type="component" value="Chromosome 10"/>
</dbReference>
<keyword evidence="3" id="KW-1185">Reference proteome</keyword>
<dbReference type="EMBL" id="OU963871">
    <property type="protein sequence ID" value="CAH0383646.1"/>
    <property type="molecule type" value="Genomic_DNA"/>
</dbReference>
<accession>A0A9P0EXY8</accession>
<name>A0A9P0EXY8_BEMTA</name>
<keyword evidence="1" id="KW-0812">Transmembrane</keyword>
<protein>
    <recommendedName>
        <fullName evidence="4">Ionotropic receptor</fullName>
    </recommendedName>
</protein>
<gene>
    <name evidence="2" type="ORF">BEMITA_LOCUS3082</name>
</gene>
<evidence type="ECO:0000313" key="3">
    <source>
        <dbReference type="Proteomes" id="UP001152759"/>
    </source>
</evidence>
<evidence type="ECO:0008006" key="4">
    <source>
        <dbReference type="Google" id="ProtNLM"/>
    </source>
</evidence>
<evidence type="ECO:0000256" key="1">
    <source>
        <dbReference type="SAM" id="Phobius"/>
    </source>
</evidence>
<dbReference type="AlphaFoldDB" id="A0A9P0EXY8"/>
<keyword evidence="1" id="KW-0472">Membrane</keyword>
<proteinExistence type="predicted"/>
<feature type="transmembrane region" description="Helical" evidence="1">
    <location>
        <begin position="383"/>
        <end position="407"/>
    </location>
</feature>